<dbReference type="PATRIC" id="fig|106592.7.peg.6439"/>
<protein>
    <recommendedName>
        <fullName evidence="3">Iron-containing redox enzyme family protein</fullName>
    </recommendedName>
</protein>
<gene>
    <name evidence="1" type="ORF">AC244_33625</name>
</gene>
<evidence type="ECO:0000313" key="2">
    <source>
        <dbReference type="Proteomes" id="UP000037425"/>
    </source>
</evidence>
<sequence>MGIFERQANSGVVRGRIELCMPALRAAFGDLWRTEPPPEMTIAFLVLLHQIMRASVPLMQSAAGKCDQLEGTDKLAALLGEYYRHHVSEELHHDTWALEDLEAAGCDPKRVLSITPSVEVARLVGTQYYWLHHHHPLMLLGYITVLEAFPPADSMIDEIRDRSGLPDSTFRTLRIHGDLDPTHSAEIDQTFDALPLDQEHLEMVGLSVLHSCDALAASVRVLRPLYLFSGSKSD</sequence>
<evidence type="ECO:0008006" key="3">
    <source>
        <dbReference type="Google" id="ProtNLM"/>
    </source>
</evidence>
<dbReference type="Proteomes" id="UP000037425">
    <property type="component" value="Unassembled WGS sequence"/>
</dbReference>
<dbReference type="OrthoDB" id="112625at2"/>
<accession>A0A0L8BD93</accession>
<dbReference type="InterPro" id="IPR016084">
    <property type="entry name" value="Haem_Oase-like_multi-hlx"/>
</dbReference>
<dbReference type="EMBL" id="LGAP01000050">
    <property type="protein sequence ID" value="KOF12554.1"/>
    <property type="molecule type" value="Genomic_DNA"/>
</dbReference>
<name>A0A0L8BD93_ENSAD</name>
<comment type="caution">
    <text evidence="1">The sequence shown here is derived from an EMBL/GenBank/DDBJ whole genome shotgun (WGS) entry which is preliminary data.</text>
</comment>
<evidence type="ECO:0000313" key="1">
    <source>
        <dbReference type="EMBL" id="KOF12554.1"/>
    </source>
</evidence>
<reference evidence="2" key="1">
    <citation type="submission" date="2015-07" db="EMBL/GenBank/DDBJ databases">
        <title>Whole genome sequence of an Ensifer adhaerens strain isolated from a cave pool in the Wind Cave National Park.</title>
        <authorList>
            <person name="Eng W.W.H."/>
            <person name="Gan H.M."/>
            <person name="Barton H.A."/>
            <person name="Savka M.A."/>
        </authorList>
    </citation>
    <scope>NUCLEOTIDE SEQUENCE [LARGE SCALE GENOMIC DNA]</scope>
    <source>
        <strain evidence="2">SD006</strain>
    </source>
</reference>
<dbReference type="Gene3D" id="1.20.910.10">
    <property type="entry name" value="Heme oxygenase-like"/>
    <property type="match status" value="1"/>
</dbReference>
<proteinExistence type="predicted"/>
<dbReference type="SUPFAM" id="SSF48613">
    <property type="entry name" value="Heme oxygenase-like"/>
    <property type="match status" value="1"/>
</dbReference>
<dbReference type="AlphaFoldDB" id="A0A0L8BD93"/>
<organism evidence="1 2">
    <name type="scientific">Ensifer adhaerens</name>
    <name type="common">Sinorhizobium morelense</name>
    <dbReference type="NCBI Taxonomy" id="106592"/>
    <lineage>
        <taxon>Bacteria</taxon>
        <taxon>Pseudomonadati</taxon>
        <taxon>Pseudomonadota</taxon>
        <taxon>Alphaproteobacteria</taxon>
        <taxon>Hyphomicrobiales</taxon>
        <taxon>Rhizobiaceae</taxon>
        <taxon>Sinorhizobium/Ensifer group</taxon>
        <taxon>Ensifer</taxon>
    </lineage>
</organism>
<dbReference type="Pfam" id="PF14518">
    <property type="entry name" value="Haem_oxygenas_2"/>
    <property type="match status" value="1"/>
</dbReference>